<evidence type="ECO:0000313" key="1">
    <source>
        <dbReference type="EMBL" id="VUX40548.1"/>
    </source>
</evidence>
<dbReference type="AlphaFoldDB" id="A0A564W7J0"/>
<gene>
    <name evidence="1" type="ORF">RSSSTS7063_01155</name>
</gene>
<protein>
    <submittedName>
        <fullName evidence="1">Uncharacterized protein</fullName>
    </submittedName>
</protein>
<reference evidence="1 2" key="1">
    <citation type="submission" date="2019-07" db="EMBL/GenBank/DDBJ databases">
        <authorList>
            <person name="Hibberd C M."/>
            <person name="Gehrig L. J."/>
            <person name="Chang H.-W."/>
            <person name="Venkatesh S."/>
        </authorList>
    </citation>
    <scope>NUCLEOTIDE SEQUENCE [LARGE SCALE GENOMIC DNA]</scope>
    <source>
        <strain evidence="1">Blautia_luti_SSTS_Bg7063</strain>
    </source>
</reference>
<proteinExistence type="predicted"/>
<dbReference type="Proteomes" id="UP000408482">
    <property type="component" value="Unassembled WGS sequence"/>
</dbReference>
<keyword evidence="2" id="KW-1185">Reference proteome</keyword>
<evidence type="ECO:0000313" key="2">
    <source>
        <dbReference type="Proteomes" id="UP000408482"/>
    </source>
</evidence>
<dbReference type="EMBL" id="CABHNW010000164">
    <property type="protein sequence ID" value="VUX40548.1"/>
    <property type="molecule type" value="Genomic_DNA"/>
</dbReference>
<accession>A0A564W7J0</accession>
<name>A0A564W7J0_9FIRM</name>
<sequence length="29" mass="2971">MLAGGTPKGILLYGLRLPLGVSSKALKIC</sequence>
<organism evidence="1 2">
    <name type="scientific">Blautia luti</name>
    <dbReference type="NCBI Taxonomy" id="89014"/>
    <lineage>
        <taxon>Bacteria</taxon>
        <taxon>Bacillati</taxon>
        <taxon>Bacillota</taxon>
        <taxon>Clostridia</taxon>
        <taxon>Lachnospirales</taxon>
        <taxon>Lachnospiraceae</taxon>
        <taxon>Blautia</taxon>
    </lineage>
</organism>